<dbReference type="Proteomes" id="UP001500843">
    <property type="component" value="Unassembled WGS sequence"/>
</dbReference>
<sequence length="161" mass="17197">MTITTSTPRTLRTAPIGLRAANAWVAETHRHHGPVRGHKFSVAVVDAQGSIHGVGIAGRPVARVLDDGEHLEVLRVATDGTPNACSMIYGALRRAAIALGYSPENVLTYTLRSEPGTSLRAAGWHAVAHTTGDTWERPGRARVDRAPTGPKTRWHAAMTTA</sequence>
<reference evidence="3" key="1">
    <citation type="journal article" date="2019" name="Int. J. Syst. Evol. Microbiol.">
        <title>The Global Catalogue of Microorganisms (GCM) 10K type strain sequencing project: providing services to taxonomists for standard genome sequencing and annotation.</title>
        <authorList>
            <consortium name="The Broad Institute Genomics Platform"/>
            <consortium name="The Broad Institute Genome Sequencing Center for Infectious Disease"/>
            <person name="Wu L."/>
            <person name="Ma J."/>
        </authorList>
    </citation>
    <scope>NUCLEOTIDE SEQUENCE [LARGE SCALE GENOMIC DNA]</scope>
    <source>
        <strain evidence="3">JCM 17975</strain>
    </source>
</reference>
<name>A0ABP8WMN4_9MICO</name>
<evidence type="ECO:0000256" key="1">
    <source>
        <dbReference type="SAM" id="MobiDB-lite"/>
    </source>
</evidence>
<gene>
    <name evidence="2" type="ORF">GCM10023198_08830</name>
</gene>
<keyword evidence="3" id="KW-1185">Reference proteome</keyword>
<dbReference type="RefSeq" id="WP_253877846.1">
    <property type="nucleotide sequence ID" value="NZ_BAABHM010000005.1"/>
</dbReference>
<evidence type="ECO:0000313" key="3">
    <source>
        <dbReference type="Proteomes" id="UP001500843"/>
    </source>
</evidence>
<dbReference type="EMBL" id="BAABHM010000005">
    <property type="protein sequence ID" value="GAA4692080.1"/>
    <property type="molecule type" value="Genomic_DNA"/>
</dbReference>
<comment type="caution">
    <text evidence="2">The sequence shown here is derived from an EMBL/GenBank/DDBJ whole genome shotgun (WGS) entry which is preliminary data.</text>
</comment>
<accession>A0ABP8WMN4</accession>
<organism evidence="2 3">
    <name type="scientific">Promicromonospora umidemergens</name>
    <dbReference type="NCBI Taxonomy" id="629679"/>
    <lineage>
        <taxon>Bacteria</taxon>
        <taxon>Bacillati</taxon>
        <taxon>Actinomycetota</taxon>
        <taxon>Actinomycetes</taxon>
        <taxon>Micrococcales</taxon>
        <taxon>Promicromonosporaceae</taxon>
        <taxon>Promicromonospora</taxon>
    </lineage>
</organism>
<feature type="compositionally biased region" description="Basic and acidic residues" evidence="1">
    <location>
        <begin position="135"/>
        <end position="145"/>
    </location>
</feature>
<feature type="region of interest" description="Disordered" evidence="1">
    <location>
        <begin position="135"/>
        <end position="161"/>
    </location>
</feature>
<protein>
    <recommendedName>
        <fullName evidence="4">N-acetyltransferase domain-containing protein</fullName>
    </recommendedName>
</protein>
<evidence type="ECO:0008006" key="4">
    <source>
        <dbReference type="Google" id="ProtNLM"/>
    </source>
</evidence>
<dbReference type="InterPro" id="IPR053780">
    <property type="entry name" value="Gp66-like"/>
</dbReference>
<dbReference type="NCBIfam" id="NF045478">
    <property type="entry name" value="XF1762_fam"/>
    <property type="match status" value="1"/>
</dbReference>
<proteinExistence type="predicted"/>
<evidence type="ECO:0000313" key="2">
    <source>
        <dbReference type="EMBL" id="GAA4692080.1"/>
    </source>
</evidence>